<dbReference type="InterPro" id="IPR001460">
    <property type="entry name" value="PCN-bd_Tpept"/>
</dbReference>
<dbReference type="SUPFAM" id="SSF56601">
    <property type="entry name" value="beta-lactamase/transpeptidase-like"/>
    <property type="match status" value="1"/>
</dbReference>
<keyword evidence="7" id="KW-0472">Membrane</keyword>
<evidence type="ECO:0000256" key="6">
    <source>
        <dbReference type="ARBA" id="ARBA00022801"/>
    </source>
</evidence>
<dbReference type="PANTHER" id="PTHR30627:SF24">
    <property type="entry name" value="PENICILLIN-BINDING PROTEIN 4B"/>
    <property type="match status" value="1"/>
</dbReference>
<gene>
    <name evidence="14" type="ORF">C0Z10_13275</name>
</gene>
<keyword evidence="8 9" id="KW-0046">Antibiotic resistance</keyword>
<dbReference type="KEGG" id="aji:C0Z10_13275"/>
<dbReference type="EC" id="3.5.2.6" evidence="4 9"/>
<dbReference type="GO" id="GO:0005886">
    <property type="term" value="C:plasma membrane"/>
    <property type="evidence" value="ECO:0007669"/>
    <property type="project" value="TreeGrafter"/>
</dbReference>
<dbReference type="GO" id="GO:0008800">
    <property type="term" value="F:beta-lactamase activity"/>
    <property type="evidence" value="ECO:0007669"/>
    <property type="project" value="UniProtKB-UniRule"/>
</dbReference>
<dbReference type="Gene3D" id="3.40.710.10">
    <property type="entry name" value="DD-peptidase/beta-lactamase superfamily"/>
    <property type="match status" value="1"/>
</dbReference>
<feature type="domain" description="Penicillin-binding protein transpeptidase" evidence="11">
    <location>
        <begin position="466"/>
        <end position="736"/>
    </location>
</feature>
<comment type="catalytic activity">
    <reaction evidence="9">
        <text>a beta-lactam + H2O = a substituted beta-amino acid</text>
        <dbReference type="Rhea" id="RHEA:20401"/>
        <dbReference type="ChEBI" id="CHEBI:15377"/>
        <dbReference type="ChEBI" id="CHEBI:35627"/>
        <dbReference type="ChEBI" id="CHEBI:140347"/>
        <dbReference type="EC" id="3.5.2.6"/>
    </reaction>
</comment>
<dbReference type="GO" id="GO:0046677">
    <property type="term" value="P:response to antibiotic"/>
    <property type="evidence" value="ECO:0007669"/>
    <property type="project" value="UniProtKB-UniRule"/>
</dbReference>
<dbReference type="Pfam" id="PF00905">
    <property type="entry name" value="Transpeptidase"/>
    <property type="match status" value="1"/>
</dbReference>
<dbReference type="InterPro" id="IPR005311">
    <property type="entry name" value="PBP_dimer"/>
</dbReference>
<sequence>MGPADGTPHMCRPDDIGERVRMEIGLSAPGSPFGGAVRTIRIGRCRSDDPDRAVPLERSTQDGAVRAVLLRWSTPDTRYRGIRMREESRMTPQGPYLSRRALGGAAVGTLAAAALVSVSGCKGSDSTSDVPDAARQTAQKLAAGLTRGNLTGVPVDDPATAASDLKVVFAGMDGLRPTTKVGSVASSGSGTVTATLSHALSLAGKPWTFTSTARIVSSGSAWRVAWEPTVIHPRLTQATRLRHTRQLGERASITGTNDSDIIVNHTVHDVGIDKAKIDKTKWAGSATALAKELKIDPKAFTALVQASGPQAFVVAITLREQDIPRNIGVIPGAAVTDRELPLAPTKTFALGLLGTSGLADEADVKRGKGEIEEGDVVGKSGLQLRYDAQLRGKVGHIIALVARKDPTSSASPAPQPATSASGSTSSGPTTLFTTPKSDGKPLKLTLDPTLQSKAETSLARVSGVACLVAIRPSDGAILAAANSKDAGANAFATSGQYAPGSTFKIATTLALLRTGLTPDSTVTCSPTITVNGRRFHNYSDYDSAYSGAIPLKQAVAQSCNTAFISQHAKVTSASLRRAAGSLGVGTDYDPGFTSFYGSIADTTAADVLASDVIGQGGVLASPMAMAGLAASVAAGSTVVPWLIEGRRPASRATPLSTKEVAGLREVMVATVKQGSGRVLSGLATGAKTGTAEFGPSGKLKTHAWMICWTSSIAVACMVEVGESGSGTAGPIIKAFLT</sequence>
<dbReference type="AlphaFoldDB" id="A0A3Q9UF59"/>
<protein>
    <recommendedName>
        <fullName evidence="4 9">Beta-lactamase</fullName>
        <ecNumber evidence="4 9">3.5.2.6</ecNumber>
    </recommendedName>
</protein>
<dbReference type="InterPro" id="IPR050515">
    <property type="entry name" value="Beta-lactam/transpept"/>
</dbReference>
<feature type="domain" description="Penicillin-binding protein dimerisation" evidence="12">
    <location>
        <begin position="248"/>
        <end position="400"/>
    </location>
</feature>
<accession>A0A3Q9UF59</accession>
<comment type="similarity">
    <text evidence="2">Belongs to the transpeptidase family.</text>
</comment>
<dbReference type="GO" id="GO:0008658">
    <property type="term" value="F:penicillin binding"/>
    <property type="evidence" value="ECO:0007669"/>
    <property type="project" value="InterPro"/>
</dbReference>
<evidence type="ECO:0000313" key="15">
    <source>
        <dbReference type="Proteomes" id="UP000285875"/>
    </source>
</evidence>
<dbReference type="EMBL" id="CP025570">
    <property type="protein sequence ID" value="AZZ40547.1"/>
    <property type="molecule type" value="Genomic_DNA"/>
</dbReference>
<reference evidence="15" key="1">
    <citation type="submission" date="2017-12" db="EMBL/GenBank/DDBJ databases">
        <title>Whole genome sequencing of Acidipropionibacterium jensenii strains JS279 and JS280.</title>
        <authorList>
            <person name="Deptula P."/>
            <person name="Laine P."/>
            <person name="Smolander O.-P."/>
            <person name="Paulin L."/>
            <person name="Auvinen P."/>
            <person name="Varmanen P."/>
        </authorList>
    </citation>
    <scope>NUCLEOTIDE SEQUENCE [LARGE SCALE GENOMIC DNA]</scope>
    <source>
        <strain evidence="15">JS280</strain>
    </source>
</reference>
<dbReference type="InterPro" id="IPR036138">
    <property type="entry name" value="PBP_dimer_sf"/>
</dbReference>
<dbReference type="Pfam" id="PF03717">
    <property type="entry name" value="PBP_dimer"/>
    <property type="match status" value="1"/>
</dbReference>
<dbReference type="SUPFAM" id="SSF56519">
    <property type="entry name" value="Penicillin binding protein dimerisation domain"/>
    <property type="match status" value="1"/>
</dbReference>
<organism evidence="14 15">
    <name type="scientific">Acidipropionibacterium jensenii</name>
    <dbReference type="NCBI Taxonomy" id="1749"/>
    <lineage>
        <taxon>Bacteria</taxon>
        <taxon>Bacillati</taxon>
        <taxon>Actinomycetota</taxon>
        <taxon>Actinomycetes</taxon>
        <taxon>Propionibacteriales</taxon>
        <taxon>Propionibacteriaceae</taxon>
        <taxon>Acidipropionibacterium</taxon>
    </lineage>
</organism>
<evidence type="ECO:0000256" key="1">
    <source>
        <dbReference type="ARBA" id="ARBA00004370"/>
    </source>
</evidence>
<dbReference type="Proteomes" id="UP000285875">
    <property type="component" value="Chromosome"/>
</dbReference>
<dbReference type="GO" id="GO:0071972">
    <property type="term" value="F:peptidoglycan L,D-transpeptidase activity"/>
    <property type="evidence" value="ECO:0007669"/>
    <property type="project" value="TreeGrafter"/>
</dbReference>
<dbReference type="InterPro" id="IPR007887">
    <property type="entry name" value="MecA_N"/>
</dbReference>
<keyword evidence="6 9" id="KW-0378">Hydrolase</keyword>
<feature type="domain" description="NTF2-like N-terminal transpeptidase" evidence="13">
    <location>
        <begin position="161"/>
        <end position="237"/>
    </location>
</feature>
<evidence type="ECO:0000313" key="14">
    <source>
        <dbReference type="EMBL" id="AZZ40547.1"/>
    </source>
</evidence>
<dbReference type="GO" id="GO:0071555">
    <property type="term" value="P:cell wall organization"/>
    <property type="evidence" value="ECO:0007669"/>
    <property type="project" value="TreeGrafter"/>
</dbReference>
<evidence type="ECO:0000256" key="9">
    <source>
        <dbReference type="RuleBase" id="RU361140"/>
    </source>
</evidence>
<evidence type="ECO:0000256" key="7">
    <source>
        <dbReference type="ARBA" id="ARBA00023136"/>
    </source>
</evidence>
<feature type="region of interest" description="Disordered" evidence="10">
    <location>
        <begin position="405"/>
        <end position="442"/>
    </location>
</feature>
<proteinExistence type="inferred from homology"/>
<evidence type="ECO:0000259" key="12">
    <source>
        <dbReference type="Pfam" id="PF03717"/>
    </source>
</evidence>
<dbReference type="InterPro" id="IPR012338">
    <property type="entry name" value="Beta-lactam/transpept-like"/>
</dbReference>
<evidence type="ECO:0000259" key="13">
    <source>
        <dbReference type="Pfam" id="PF05223"/>
    </source>
</evidence>
<dbReference type="GO" id="GO:0017001">
    <property type="term" value="P:antibiotic catabolic process"/>
    <property type="evidence" value="ECO:0007669"/>
    <property type="project" value="InterPro"/>
</dbReference>
<dbReference type="PANTHER" id="PTHR30627">
    <property type="entry name" value="PEPTIDOGLYCAN D,D-TRANSPEPTIDASE"/>
    <property type="match status" value="1"/>
</dbReference>
<evidence type="ECO:0000259" key="11">
    <source>
        <dbReference type="Pfam" id="PF00905"/>
    </source>
</evidence>
<evidence type="ECO:0000256" key="2">
    <source>
        <dbReference type="ARBA" id="ARBA00007171"/>
    </source>
</evidence>
<name>A0A3Q9UF59_9ACTN</name>
<keyword evidence="5" id="KW-0732">Signal</keyword>
<dbReference type="InterPro" id="IPR002137">
    <property type="entry name" value="Beta-lactam_class-D_AS"/>
</dbReference>
<dbReference type="Gene3D" id="3.30.1390.30">
    <property type="entry name" value="Penicillin-binding protein 2a, domain 3"/>
    <property type="match status" value="1"/>
</dbReference>
<dbReference type="Gene3D" id="3.90.1310.10">
    <property type="entry name" value="Penicillin-binding protein 2a (Domain 2)"/>
    <property type="match status" value="1"/>
</dbReference>
<comment type="similarity">
    <text evidence="3 9">Belongs to the class-D beta-lactamase family.</text>
</comment>
<dbReference type="PROSITE" id="PS00337">
    <property type="entry name" value="BETA_LACTAMASE_D"/>
    <property type="match status" value="1"/>
</dbReference>
<evidence type="ECO:0000256" key="3">
    <source>
        <dbReference type="ARBA" id="ARBA00007898"/>
    </source>
</evidence>
<dbReference type="Pfam" id="PF05223">
    <property type="entry name" value="MecA_N"/>
    <property type="match status" value="1"/>
</dbReference>
<feature type="compositionally biased region" description="Low complexity" evidence="10">
    <location>
        <begin position="407"/>
        <end position="430"/>
    </location>
</feature>
<evidence type="ECO:0000256" key="4">
    <source>
        <dbReference type="ARBA" id="ARBA00012865"/>
    </source>
</evidence>
<evidence type="ECO:0000256" key="5">
    <source>
        <dbReference type="ARBA" id="ARBA00022729"/>
    </source>
</evidence>
<evidence type="ECO:0000256" key="10">
    <source>
        <dbReference type="SAM" id="MobiDB-lite"/>
    </source>
</evidence>
<comment type="subcellular location">
    <subcellularLocation>
        <location evidence="1">Membrane</location>
    </subcellularLocation>
</comment>
<evidence type="ECO:0000256" key="8">
    <source>
        <dbReference type="ARBA" id="ARBA00023251"/>
    </source>
</evidence>